<dbReference type="InterPro" id="IPR013761">
    <property type="entry name" value="SAM/pointed_sf"/>
</dbReference>
<dbReference type="InterPro" id="IPR011050">
    <property type="entry name" value="Pectin_lyase_fold/virulence"/>
</dbReference>
<dbReference type="AlphaFoldDB" id="A0A6U4LUB1"/>
<dbReference type="InterPro" id="IPR001660">
    <property type="entry name" value="SAM"/>
</dbReference>
<accession>A0A6U4LUB1</accession>
<feature type="domain" description="EF-hand" evidence="4">
    <location>
        <begin position="563"/>
        <end position="598"/>
    </location>
</feature>
<dbReference type="Gene3D" id="1.10.150.50">
    <property type="entry name" value="Transcription Factor, Ets-1"/>
    <property type="match status" value="1"/>
</dbReference>
<evidence type="ECO:0000256" key="3">
    <source>
        <dbReference type="ARBA" id="ARBA00022837"/>
    </source>
</evidence>
<dbReference type="Pfam" id="PF13229">
    <property type="entry name" value="Beta_helix"/>
    <property type="match status" value="1"/>
</dbReference>
<proteinExistence type="predicted"/>
<dbReference type="InterPro" id="IPR039448">
    <property type="entry name" value="Beta_helix"/>
</dbReference>
<dbReference type="SUPFAM" id="SSF47473">
    <property type="entry name" value="EF-hand"/>
    <property type="match status" value="1"/>
</dbReference>
<dbReference type="InterPro" id="IPR011992">
    <property type="entry name" value="EF-hand-dom_pair"/>
</dbReference>
<dbReference type="SMART" id="SM00054">
    <property type="entry name" value="EFh"/>
    <property type="match status" value="2"/>
</dbReference>
<dbReference type="Pfam" id="PF07647">
    <property type="entry name" value="SAM_2"/>
    <property type="match status" value="1"/>
</dbReference>
<dbReference type="InterPro" id="IPR002048">
    <property type="entry name" value="EF_hand_dom"/>
</dbReference>
<dbReference type="SUPFAM" id="SSF51126">
    <property type="entry name" value="Pectin lyase-like"/>
    <property type="match status" value="1"/>
</dbReference>
<evidence type="ECO:0000256" key="2">
    <source>
        <dbReference type="ARBA" id="ARBA00022737"/>
    </source>
</evidence>
<sequence>MNALNIEDVKLAGKPATKVVRNLQRTVRYPTQAATLQDAINMCSPGDAVAIAPGVYTETFEIDRDLTFFRDSDVGAVVLVSRHVTTVQVNRCKVSMSDMTIVVEEGALAHHPLQCDHAEVELESVECYGGLYSFFAFDKSKISANRCLFHNSYSHGVLLLQSEGRFENCFFFKNLECGVNISGGASDVTFFRCRSSDNGAYGMHIHTGGTVHLDACDVMRNKYSGVAITGQDERLKIPGAKHGKFSSGFIENSRVTSNGWQAVLLLDGSLDLRTTDLRRNRRGALTLSCSKKAINQVLDDNNQKLDPEYYSAFQETGEVTLKGNTGVLDDGVNQFCFASELPEGWGSYEKDDIIDLFKRCWMPLQTRLHGYPQGYTSDLLRDPQGRVKVYSLFKQWMSEEIVNTDENEMEMEIHDFLRPIGLEDFAEKFHGCECTHVHDIISFTDGDLLNIGMKKLYDRRMVLSRLAAVSGVQMKPKYMKKVDFGALVEATQFQAKGEELKKRFVEWKKLQPQISEYIGSIMSGPKYDLQVRKLFGELDMDDNAVLDLGELLLGLQKSLGVNTMQIDIEALFKEADLDESGDIDYQEFNTMLQVVLRT</sequence>
<dbReference type="PANTHER" id="PTHR22990:SF15">
    <property type="entry name" value="F-BOX ONLY PROTEIN 10"/>
    <property type="match status" value="1"/>
</dbReference>
<reference evidence="5" key="1">
    <citation type="submission" date="2021-01" db="EMBL/GenBank/DDBJ databases">
        <authorList>
            <person name="Corre E."/>
            <person name="Pelletier E."/>
            <person name="Niang G."/>
            <person name="Scheremetjew M."/>
            <person name="Finn R."/>
            <person name="Kale V."/>
            <person name="Holt S."/>
            <person name="Cochrane G."/>
            <person name="Meng A."/>
            <person name="Brown T."/>
            <person name="Cohen L."/>
        </authorList>
    </citation>
    <scope>NUCLEOTIDE SEQUENCE</scope>
    <source>
        <strain evidence="5">CCMP644</strain>
    </source>
</reference>
<dbReference type="GO" id="GO:0006511">
    <property type="term" value="P:ubiquitin-dependent protein catabolic process"/>
    <property type="evidence" value="ECO:0007669"/>
    <property type="project" value="TreeGrafter"/>
</dbReference>
<dbReference type="PROSITE" id="PS50222">
    <property type="entry name" value="EF_HAND_2"/>
    <property type="match status" value="1"/>
</dbReference>
<dbReference type="GO" id="GO:0005509">
    <property type="term" value="F:calcium ion binding"/>
    <property type="evidence" value="ECO:0007669"/>
    <property type="project" value="InterPro"/>
</dbReference>
<dbReference type="InterPro" id="IPR051550">
    <property type="entry name" value="SCF-Subunits/Alg-Epimerases"/>
</dbReference>
<evidence type="ECO:0000256" key="1">
    <source>
        <dbReference type="ARBA" id="ARBA00016512"/>
    </source>
</evidence>
<organism evidence="5">
    <name type="scientific">Hemiselmis andersenii</name>
    <name type="common">Cryptophyte alga</name>
    <dbReference type="NCBI Taxonomy" id="464988"/>
    <lineage>
        <taxon>Eukaryota</taxon>
        <taxon>Cryptophyceae</taxon>
        <taxon>Cryptomonadales</taxon>
        <taxon>Hemiselmidaceae</taxon>
        <taxon>Hemiselmis</taxon>
    </lineage>
</organism>
<dbReference type="EMBL" id="HBFX01060394">
    <property type="protein sequence ID" value="CAD8985334.1"/>
    <property type="molecule type" value="Transcribed_RNA"/>
</dbReference>
<dbReference type="PROSITE" id="PS00018">
    <property type="entry name" value="EF_HAND_1"/>
    <property type="match status" value="1"/>
</dbReference>
<keyword evidence="2" id="KW-0677">Repeat</keyword>
<evidence type="ECO:0000259" key="4">
    <source>
        <dbReference type="PROSITE" id="PS50222"/>
    </source>
</evidence>
<dbReference type="InterPro" id="IPR018247">
    <property type="entry name" value="EF_Hand_1_Ca_BS"/>
</dbReference>
<protein>
    <recommendedName>
        <fullName evidence="1">Probable pectate lyase C</fullName>
    </recommendedName>
</protein>
<evidence type="ECO:0000313" key="5">
    <source>
        <dbReference type="EMBL" id="CAD8985334.1"/>
    </source>
</evidence>
<dbReference type="PANTHER" id="PTHR22990">
    <property type="entry name" value="F-BOX ONLY PROTEIN"/>
    <property type="match status" value="1"/>
</dbReference>
<name>A0A6U4LUB1_HEMAN</name>
<dbReference type="InterPro" id="IPR012334">
    <property type="entry name" value="Pectin_lyas_fold"/>
</dbReference>
<dbReference type="Gene3D" id="1.10.238.10">
    <property type="entry name" value="EF-hand"/>
    <property type="match status" value="1"/>
</dbReference>
<dbReference type="Gene3D" id="2.160.20.10">
    <property type="entry name" value="Single-stranded right-handed beta-helix, Pectin lyase-like"/>
    <property type="match status" value="1"/>
</dbReference>
<keyword evidence="3" id="KW-0106">Calcium</keyword>
<gene>
    <name evidence="5" type="ORF">HAND00432_LOCUS36347</name>
</gene>
<dbReference type="SUPFAM" id="SSF47769">
    <property type="entry name" value="SAM/Pointed domain"/>
    <property type="match status" value="1"/>
</dbReference>